<comment type="subcellular location">
    <subcellularLocation>
        <location evidence="1">Cell inner membrane</location>
        <topology evidence="1">Multi-pass membrane protein</topology>
    </subcellularLocation>
</comment>
<evidence type="ECO:0000256" key="2">
    <source>
        <dbReference type="SAM" id="Phobius"/>
    </source>
</evidence>
<evidence type="ECO:0000259" key="3">
    <source>
        <dbReference type="Pfam" id="PF06808"/>
    </source>
</evidence>
<dbReference type="Proteomes" id="UP000051260">
    <property type="component" value="Unassembled WGS sequence"/>
</dbReference>
<reference evidence="5" key="1">
    <citation type="submission" date="2015-09" db="EMBL/GenBank/DDBJ databases">
        <authorList>
            <person name="Rodrigo-Torres L."/>
            <person name="Arahal D.R."/>
        </authorList>
    </citation>
    <scope>NUCLEOTIDE SEQUENCE [LARGE SCALE GENOMIC DNA]</scope>
    <source>
        <strain evidence="5">CECT 5091</strain>
    </source>
</reference>
<evidence type="ECO:0000313" key="4">
    <source>
        <dbReference type="EMBL" id="CUJ95654.1"/>
    </source>
</evidence>
<keyword evidence="2" id="KW-1133">Transmembrane helix</keyword>
<comment type="function">
    <text evidence="1">Part of the tripartite ATP-independent periplasmic (TRAP) transport system.</text>
</comment>
<keyword evidence="5" id="KW-1185">Reference proteome</keyword>
<feature type="domain" description="TRAP C4-dicarboxylate transport system permease DctM subunit" evidence="3">
    <location>
        <begin position="1"/>
        <end position="59"/>
    </location>
</feature>
<name>A0A0N7M978_9RHOB</name>
<dbReference type="InterPro" id="IPR010656">
    <property type="entry name" value="DctM"/>
</dbReference>
<dbReference type="Pfam" id="PF06808">
    <property type="entry name" value="DctM"/>
    <property type="match status" value="1"/>
</dbReference>
<dbReference type="GO" id="GO:0005886">
    <property type="term" value="C:plasma membrane"/>
    <property type="evidence" value="ECO:0007669"/>
    <property type="project" value="UniProtKB-SubCell"/>
</dbReference>
<keyword evidence="2" id="KW-0812">Transmembrane</keyword>
<feature type="transmembrane region" description="Helical" evidence="2">
    <location>
        <begin position="12"/>
        <end position="31"/>
    </location>
</feature>
<protein>
    <submittedName>
        <fullName evidence="4">TRAP transporter, DctM subunit</fullName>
    </submittedName>
</protein>
<dbReference type="STRING" id="1715692.RUE5091_01568"/>
<keyword evidence="1" id="KW-1003">Cell membrane</keyword>
<dbReference type="GO" id="GO:0022857">
    <property type="term" value="F:transmembrane transporter activity"/>
    <property type="evidence" value="ECO:0007669"/>
    <property type="project" value="UniProtKB-UniRule"/>
</dbReference>
<keyword evidence="1" id="KW-0997">Cell inner membrane</keyword>
<evidence type="ECO:0000313" key="5">
    <source>
        <dbReference type="Proteomes" id="UP000051260"/>
    </source>
</evidence>
<dbReference type="AlphaFoldDB" id="A0A0N7M978"/>
<keyword evidence="1" id="KW-0813">Transport</keyword>
<keyword evidence="2" id="KW-0472">Membrane</keyword>
<accession>A0A0N7M978</accession>
<organism evidence="4 5">
    <name type="scientific">Ruegeria denitrificans</name>
    <dbReference type="NCBI Taxonomy" id="1715692"/>
    <lineage>
        <taxon>Bacteria</taxon>
        <taxon>Pseudomonadati</taxon>
        <taxon>Pseudomonadota</taxon>
        <taxon>Alphaproteobacteria</taxon>
        <taxon>Rhodobacterales</taxon>
        <taxon>Roseobacteraceae</taxon>
        <taxon>Ruegeria</taxon>
    </lineage>
</organism>
<sequence length="140" mass="14770">MNLLLISHKVPALLAEWVETVITSTITFLLAMNVLLLIVGCVMDIMSAIVILAPLLVSLGRVCDTAYSDVPFSEFVIVVSKEGSRALGAPFLIHSGDNQTLAFSKAAQAVSNASKLNSGCRAASKTIRSVDNSFCIAASN</sequence>
<proteinExistence type="predicted"/>
<gene>
    <name evidence="4" type="ORF">RUE5091_01568</name>
</gene>
<dbReference type="EMBL" id="CYUD01000004">
    <property type="protein sequence ID" value="CUJ95654.1"/>
    <property type="molecule type" value="Genomic_DNA"/>
</dbReference>
<evidence type="ECO:0000256" key="1">
    <source>
        <dbReference type="RuleBase" id="RU369079"/>
    </source>
</evidence>